<accession>A0A7L6LAM3</accession>
<sequence length="81" mass="8522">MRKLIVFVSFCSALGFGYQAITSQTLSTALAALASLVVFLTALANLKSNKAKEQGVSQTIGDNSSGIQIGGNITINERDKE</sequence>
<evidence type="ECO:0000256" key="1">
    <source>
        <dbReference type="SAM" id="Phobius"/>
    </source>
</evidence>
<keyword evidence="1" id="KW-1133">Transmembrane helix</keyword>
<evidence type="ECO:0000313" key="3">
    <source>
        <dbReference type="Proteomes" id="UP000512146"/>
    </source>
</evidence>
<gene>
    <name evidence="2" type="ORF">HV276_14575</name>
</gene>
<keyword evidence="1" id="KW-0472">Membrane</keyword>
<proteinExistence type="predicted"/>
<dbReference type="EMBL" id="CP056165">
    <property type="protein sequence ID" value="QLX30845.1"/>
    <property type="molecule type" value="Genomic_DNA"/>
</dbReference>
<evidence type="ECO:0000313" key="2">
    <source>
        <dbReference type="EMBL" id="QLX30845.1"/>
    </source>
</evidence>
<protein>
    <submittedName>
        <fullName evidence="2">Uncharacterized protein</fullName>
    </submittedName>
</protein>
<dbReference type="Proteomes" id="UP000512146">
    <property type="component" value="Chromosome"/>
</dbReference>
<reference evidence="2 3" key="1">
    <citation type="submission" date="2020-06" db="EMBL/GenBank/DDBJ databases">
        <title>REHAB project genomes.</title>
        <authorList>
            <person name="Shaw L.P."/>
        </authorList>
    </citation>
    <scope>NUCLEOTIDE SEQUENCE [LARGE SCALE GENOMIC DNA]</scope>
    <source>
        <strain evidence="2 3">RHBSTW-00777</strain>
    </source>
</reference>
<organism evidence="2 3">
    <name type="scientific">Escherichia marmotae</name>
    <dbReference type="NCBI Taxonomy" id="1499973"/>
    <lineage>
        <taxon>Bacteria</taxon>
        <taxon>Pseudomonadati</taxon>
        <taxon>Pseudomonadota</taxon>
        <taxon>Gammaproteobacteria</taxon>
        <taxon>Enterobacterales</taxon>
        <taxon>Enterobacteriaceae</taxon>
        <taxon>Escherichia</taxon>
    </lineage>
</organism>
<name>A0A7L6LAM3_9ESCH</name>
<feature type="transmembrane region" description="Helical" evidence="1">
    <location>
        <begin position="29"/>
        <end position="46"/>
    </location>
</feature>
<dbReference type="AlphaFoldDB" id="A0A7L6LAM3"/>
<dbReference type="RefSeq" id="WP_001228633.1">
    <property type="nucleotide sequence ID" value="NZ_CAKAEK010000025.1"/>
</dbReference>
<keyword evidence="1" id="KW-0812">Transmembrane</keyword>